<keyword evidence="1" id="KW-1133">Transmembrane helix</keyword>
<dbReference type="InterPro" id="IPR022149">
    <property type="entry name" value="DUF3681"/>
</dbReference>
<comment type="caution">
    <text evidence="2">The sequence shown here is derived from an EMBL/GenBank/DDBJ whole genome shotgun (WGS) entry which is preliminary data.</text>
</comment>
<organism evidence="2 3">
    <name type="scientific">Eragrostis curvula</name>
    <name type="common">weeping love grass</name>
    <dbReference type="NCBI Taxonomy" id="38414"/>
    <lineage>
        <taxon>Eukaryota</taxon>
        <taxon>Viridiplantae</taxon>
        <taxon>Streptophyta</taxon>
        <taxon>Embryophyta</taxon>
        <taxon>Tracheophyta</taxon>
        <taxon>Spermatophyta</taxon>
        <taxon>Magnoliopsida</taxon>
        <taxon>Liliopsida</taxon>
        <taxon>Poales</taxon>
        <taxon>Poaceae</taxon>
        <taxon>PACMAD clade</taxon>
        <taxon>Chloridoideae</taxon>
        <taxon>Eragrostideae</taxon>
        <taxon>Eragrostidinae</taxon>
        <taxon>Eragrostis</taxon>
    </lineage>
</organism>
<dbReference type="PANTHER" id="PTHR33530">
    <property type="entry name" value="OS01G0147100 PROTEIN"/>
    <property type="match status" value="1"/>
</dbReference>
<keyword evidence="1" id="KW-0812">Transmembrane</keyword>
<feature type="non-terminal residue" evidence="2">
    <location>
        <position position="1"/>
    </location>
</feature>
<feature type="transmembrane region" description="Helical" evidence="1">
    <location>
        <begin position="52"/>
        <end position="77"/>
    </location>
</feature>
<dbReference type="Pfam" id="PF12442">
    <property type="entry name" value="DUF3681"/>
    <property type="match status" value="1"/>
</dbReference>
<dbReference type="OrthoDB" id="687678at2759"/>
<dbReference type="AlphaFoldDB" id="A0A5J9WQI2"/>
<evidence type="ECO:0000313" key="2">
    <source>
        <dbReference type="EMBL" id="TVU49554.1"/>
    </source>
</evidence>
<feature type="transmembrane region" description="Helical" evidence="1">
    <location>
        <begin position="89"/>
        <end position="110"/>
    </location>
</feature>
<dbReference type="EMBL" id="RWGY01000002">
    <property type="protein sequence ID" value="TVU49554.1"/>
    <property type="molecule type" value="Genomic_DNA"/>
</dbReference>
<gene>
    <name evidence="2" type="ORF">EJB05_00867</name>
</gene>
<dbReference type="PANTHER" id="PTHR33530:SF15">
    <property type="entry name" value="OS01G0147100 PROTEIN"/>
    <property type="match status" value="1"/>
</dbReference>
<sequence>MDLLAEARNNSARLPAALMSFGSIITTAAVALSLSKPPGGVFLHLPGRASGFVYYGLLIAVASFGLAEMFFGFCVVPRDLNRWRAAGKAVLWASLVALVLVAALGGLAFVP</sequence>
<evidence type="ECO:0000256" key="1">
    <source>
        <dbReference type="SAM" id="Phobius"/>
    </source>
</evidence>
<accession>A0A5J9WQI2</accession>
<dbReference type="Proteomes" id="UP000324897">
    <property type="component" value="Chromosome 6"/>
</dbReference>
<keyword evidence="1" id="KW-0472">Membrane</keyword>
<protein>
    <submittedName>
        <fullName evidence="2">Uncharacterized protein</fullName>
    </submittedName>
</protein>
<name>A0A5J9WQI2_9POAL</name>
<proteinExistence type="predicted"/>
<feature type="transmembrane region" description="Helical" evidence="1">
    <location>
        <begin position="12"/>
        <end position="32"/>
    </location>
</feature>
<keyword evidence="3" id="KW-1185">Reference proteome</keyword>
<reference evidence="2 3" key="1">
    <citation type="journal article" date="2019" name="Sci. Rep.">
        <title>A high-quality genome of Eragrostis curvula grass provides insights into Poaceae evolution and supports new strategies to enhance forage quality.</title>
        <authorList>
            <person name="Carballo J."/>
            <person name="Santos B.A.C.M."/>
            <person name="Zappacosta D."/>
            <person name="Garbus I."/>
            <person name="Selva J.P."/>
            <person name="Gallo C.A."/>
            <person name="Diaz A."/>
            <person name="Albertini E."/>
            <person name="Caccamo M."/>
            <person name="Echenique V."/>
        </authorList>
    </citation>
    <scope>NUCLEOTIDE SEQUENCE [LARGE SCALE GENOMIC DNA]</scope>
    <source>
        <strain evidence="3">cv. Victoria</strain>
        <tissue evidence="2">Leaf</tissue>
    </source>
</reference>
<dbReference type="Gramene" id="TVU49554">
    <property type="protein sequence ID" value="TVU49554"/>
    <property type="gene ID" value="EJB05_00867"/>
</dbReference>
<evidence type="ECO:0000313" key="3">
    <source>
        <dbReference type="Proteomes" id="UP000324897"/>
    </source>
</evidence>